<dbReference type="GO" id="GO:0000785">
    <property type="term" value="C:chromatin"/>
    <property type="evidence" value="ECO:0007669"/>
    <property type="project" value="TreeGrafter"/>
</dbReference>
<keyword evidence="4" id="KW-0479">Metal-binding</keyword>
<keyword evidence="6" id="KW-0833">Ubl conjugation pathway</keyword>
<protein>
    <submittedName>
        <fullName evidence="13">E3 SUMO-protein ligase pli1</fullName>
    </submittedName>
</protein>
<feature type="domain" description="PINIT" evidence="12">
    <location>
        <begin position="110"/>
        <end position="265"/>
    </location>
</feature>
<evidence type="ECO:0000313" key="13">
    <source>
        <dbReference type="EMBL" id="KAK5706855.1"/>
    </source>
</evidence>
<dbReference type="Proteomes" id="UP001310594">
    <property type="component" value="Unassembled WGS sequence"/>
</dbReference>
<evidence type="ECO:0000256" key="5">
    <source>
        <dbReference type="ARBA" id="ARBA00022771"/>
    </source>
</evidence>
<feature type="compositionally biased region" description="Polar residues" evidence="9">
    <location>
        <begin position="513"/>
        <end position="526"/>
    </location>
</feature>
<feature type="compositionally biased region" description="Polar residues" evidence="9">
    <location>
        <begin position="447"/>
        <end position="465"/>
    </location>
</feature>
<dbReference type="EMBL" id="JAVRQU010000002">
    <property type="protein sequence ID" value="KAK5706855.1"/>
    <property type="molecule type" value="Genomic_DNA"/>
</dbReference>
<feature type="region of interest" description="Disordered" evidence="9">
    <location>
        <begin position="638"/>
        <end position="719"/>
    </location>
</feature>
<accession>A0AAN7ZW69</accession>
<dbReference type="AlphaFoldDB" id="A0AAN7ZW69"/>
<evidence type="ECO:0000259" key="11">
    <source>
        <dbReference type="PROSITE" id="PS51044"/>
    </source>
</evidence>
<dbReference type="GO" id="GO:0008270">
    <property type="term" value="F:zinc ion binding"/>
    <property type="evidence" value="ECO:0007669"/>
    <property type="project" value="UniProtKB-KW"/>
</dbReference>
<feature type="compositionally biased region" description="Polar residues" evidence="9">
    <location>
        <begin position="592"/>
        <end position="625"/>
    </location>
</feature>
<dbReference type="SMART" id="SM00513">
    <property type="entry name" value="SAP"/>
    <property type="match status" value="1"/>
</dbReference>
<feature type="region of interest" description="Disordered" evidence="9">
    <location>
        <begin position="388"/>
        <end position="625"/>
    </location>
</feature>
<evidence type="ECO:0000256" key="3">
    <source>
        <dbReference type="ARBA" id="ARBA00022679"/>
    </source>
</evidence>
<feature type="compositionally biased region" description="Low complexity" evidence="9">
    <location>
        <begin position="669"/>
        <end position="690"/>
    </location>
</feature>
<evidence type="ECO:0000256" key="6">
    <source>
        <dbReference type="ARBA" id="ARBA00022786"/>
    </source>
</evidence>
<evidence type="ECO:0000256" key="7">
    <source>
        <dbReference type="ARBA" id="ARBA00022833"/>
    </source>
</evidence>
<comment type="caution">
    <text evidence="13">The sequence shown here is derived from an EMBL/GenBank/DDBJ whole genome shotgun (WGS) entry which is preliminary data.</text>
</comment>
<comment type="pathway">
    <text evidence="1">Protein modification; protein sumoylation.</text>
</comment>
<dbReference type="PROSITE" id="PS50800">
    <property type="entry name" value="SAP"/>
    <property type="match status" value="1"/>
</dbReference>
<evidence type="ECO:0000256" key="1">
    <source>
        <dbReference type="ARBA" id="ARBA00004718"/>
    </source>
</evidence>
<dbReference type="PANTHER" id="PTHR10782:SF4">
    <property type="entry name" value="TONALLI, ISOFORM E"/>
    <property type="match status" value="1"/>
</dbReference>
<dbReference type="Pfam" id="PF02891">
    <property type="entry name" value="zf-MIZ"/>
    <property type="match status" value="1"/>
</dbReference>
<feature type="compositionally biased region" description="Acidic residues" evidence="9">
    <location>
        <begin position="411"/>
        <end position="420"/>
    </location>
</feature>
<proteinExistence type="inferred from homology"/>
<feature type="region of interest" description="Disordered" evidence="9">
    <location>
        <begin position="76"/>
        <end position="97"/>
    </location>
</feature>
<evidence type="ECO:0000259" key="10">
    <source>
        <dbReference type="PROSITE" id="PS50800"/>
    </source>
</evidence>
<dbReference type="InterPro" id="IPR004181">
    <property type="entry name" value="Znf_MIZ"/>
</dbReference>
<evidence type="ECO:0000256" key="4">
    <source>
        <dbReference type="ARBA" id="ARBA00022723"/>
    </source>
</evidence>
<evidence type="ECO:0000256" key="9">
    <source>
        <dbReference type="SAM" id="MobiDB-lite"/>
    </source>
</evidence>
<feature type="compositionally biased region" description="Low complexity" evidence="9">
    <location>
        <begin position="498"/>
        <end position="512"/>
    </location>
</feature>
<dbReference type="GO" id="GO:0061665">
    <property type="term" value="F:SUMO ligase activity"/>
    <property type="evidence" value="ECO:0007669"/>
    <property type="project" value="TreeGrafter"/>
</dbReference>
<name>A0AAN7ZW69_9PEZI</name>
<dbReference type="PROSITE" id="PS51044">
    <property type="entry name" value="ZF_SP_RING"/>
    <property type="match status" value="1"/>
</dbReference>
<keyword evidence="3" id="KW-0808">Transferase</keyword>
<dbReference type="PROSITE" id="PS51466">
    <property type="entry name" value="PINIT"/>
    <property type="match status" value="1"/>
</dbReference>
<dbReference type="InterPro" id="IPR038654">
    <property type="entry name" value="PINIT_sf"/>
</dbReference>
<dbReference type="GO" id="GO:0016925">
    <property type="term" value="P:protein sumoylation"/>
    <property type="evidence" value="ECO:0007669"/>
    <property type="project" value="TreeGrafter"/>
</dbReference>
<keyword evidence="13" id="KW-0436">Ligase</keyword>
<gene>
    <name evidence="13" type="primary">pli1</name>
    <name evidence="13" type="ORF">LTR97_001847</name>
</gene>
<dbReference type="Gene3D" id="2.60.120.780">
    <property type="entry name" value="PINIT domain"/>
    <property type="match status" value="1"/>
</dbReference>
<evidence type="ECO:0000256" key="2">
    <source>
        <dbReference type="ARBA" id="ARBA00005383"/>
    </source>
</evidence>
<sequence>MAASAGHMLQQSSARVVTQLKRLVNSDLKDICKAYGKVSSGNKAQLQTRCIEILTDLEAKGDTKGVEDFNYRVQNKGQARPRQGPAAQPNTHTLPTGGYTTYRLPPGGVAGMSAQNRLPNGGKYFKYSPFYEIQDTVVALTDLPGGPEMPQNRNTIRCTIILNAEQAQRMANNSDMRILMYCGVAQGMTAHSATDIAFPNQVEVKVNEDEVKSNFKGLKNKPGSTKPADLTQKIRARANYPNHMTVTYALTTKRYAFVVYLVQYVSAAKLTERIKIANIIPKDHVIAEMRKANADPDIEATSTRMSLKDPVSTVRITLPVRSTVCTHTQCFDGAMFMQLVEQAPQWNCPVCNKAVTFQSLCVDKYFEDILARTPKSIEKVDVEPDGEWRVIKEEEDQQPDGTTSKPRASYDDDFDDDLMEVPDPSNKPINGLKVQQPSIFGGGPPFSINTPPLSSREPSVAQSAASGIRAGSKRPSGAVIDLTLSDDDDEPPRPAKRQQTTTTSNQQGTQNSHSAAQQYNTPSSLPDHTRYQPPAPPQQQQQPPLGSFRQADFYRPSTGDNAYRPSPSGQTGPAPPSPLRPANNQQQQQQQPFLSNGVHQHQHTSIFGNHINGNSSLSPAAQQTSSTAYPFGAVAARPSISPWPAQHSRPPSVSNGLTPFSIRPPPSPGGSMQSPQGMNGMRLPPMQTSLQPPPTLPPATEGYYGGWRSDQGSHSRSPG</sequence>
<reference evidence="13" key="1">
    <citation type="submission" date="2023-08" db="EMBL/GenBank/DDBJ databases">
        <title>Black Yeasts Isolated from many extreme environments.</title>
        <authorList>
            <person name="Coleine C."/>
            <person name="Stajich J.E."/>
            <person name="Selbmann L."/>
        </authorList>
    </citation>
    <scope>NUCLEOTIDE SEQUENCE</scope>
    <source>
        <strain evidence="13">CCFEE 5810</strain>
    </source>
</reference>
<keyword evidence="5 8" id="KW-0863">Zinc-finger</keyword>
<dbReference type="InterPro" id="IPR023321">
    <property type="entry name" value="PINIT"/>
</dbReference>
<comment type="similarity">
    <text evidence="2">Belongs to the PIAS family.</text>
</comment>
<dbReference type="Pfam" id="PF14324">
    <property type="entry name" value="PINIT"/>
    <property type="match status" value="1"/>
</dbReference>
<keyword evidence="7" id="KW-0862">Zinc</keyword>
<evidence type="ECO:0000313" key="14">
    <source>
        <dbReference type="Proteomes" id="UP001310594"/>
    </source>
</evidence>
<organism evidence="13 14">
    <name type="scientific">Elasticomyces elasticus</name>
    <dbReference type="NCBI Taxonomy" id="574655"/>
    <lineage>
        <taxon>Eukaryota</taxon>
        <taxon>Fungi</taxon>
        <taxon>Dikarya</taxon>
        <taxon>Ascomycota</taxon>
        <taxon>Pezizomycotina</taxon>
        <taxon>Dothideomycetes</taxon>
        <taxon>Dothideomycetidae</taxon>
        <taxon>Mycosphaerellales</taxon>
        <taxon>Teratosphaeriaceae</taxon>
        <taxon>Elasticomyces</taxon>
    </lineage>
</organism>
<feature type="compositionally biased region" description="Polar residues" evidence="9">
    <location>
        <begin position="649"/>
        <end position="658"/>
    </location>
</feature>
<dbReference type="InterPro" id="IPR013083">
    <property type="entry name" value="Znf_RING/FYVE/PHD"/>
</dbReference>
<dbReference type="InterPro" id="IPR003034">
    <property type="entry name" value="SAP_dom"/>
</dbReference>
<feature type="domain" description="SAP" evidence="10">
    <location>
        <begin position="20"/>
        <end position="54"/>
    </location>
</feature>
<feature type="compositionally biased region" description="Polar residues" evidence="9">
    <location>
        <begin position="710"/>
        <end position="719"/>
    </location>
</feature>
<evidence type="ECO:0000256" key="8">
    <source>
        <dbReference type="PROSITE-ProRule" id="PRU00452"/>
    </source>
</evidence>
<feature type="domain" description="SP-RING-type" evidence="11">
    <location>
        <begin position="294"/>
        <end position="379"/>
    </location>
</feature>
<dbReference type="PANTHER" id="PTHR10782">
    <property type="entry name" value="ZINC FINGER MIZ DOMAIN-CONTAINING PROTEIN"/>
    <property type="match status" value="1"/>
</dbReference>
<dbReference type="Gene3D" id="3.30.40.10">
    <property type="entry name" value="Zinc/RING finger domain, C3HC4 (zinc finger)"/>
    <property type="match status" value="1"/>
</dbReference>
<evidence type="ECO:0000259" key="12">
    <source>
        <dbReference type="PROSITE" id="PS51466"/>
    </source>
</evidence>
<dbReference type="GO" id="GO:0016874">
    <property type="term" value="F:ligase activity"/>
    <property type="evidence" value="ECO:0007669"/>
    <property type="project" value="UniProtKB-KW"/>
</dbReference>